<evidence type="ECO:0000259" key="3">
    <source>
        <dbReference type="PROSITE" id="PS50878"/>
    </source>
</evidence>
<evidence type="ECO:0000256" key="1">
    <source>
        <dbReference type="ARBA" id="ARBA00034120"/>
    </source>
</evidence>
<dbReference type="InterPro" id="IPR000477">
    <property type="entry name" value="RT_dom"/>
</dbReference>
<comment type="caution">
    <text evidence="4">The sequence shown here is derived from an EMBL/GenBank/DDBJ whole genome shotgun (WGS) entry which is preliminary data.</text>
</comment>
<keyword evidence="5" id="KW-1185">Reference proteome</keyword>
<keyword evidence="4" id="KW-0378">Hydrolase</keyword>
<evidence type="ECO:0000313" key="5">
    <source>
        <dbReference type="Proteomes" id="UP000321201"/>
    </source>
</evidence>
<name>A0A5C7EV39_9PROT</name>
<dbReference type="AlphaFoldDB" id="A0A5C7EV39"/>
<dbReference type="EMBL" id="VPFL01000009">
    <property type="protein sequence ID" value="TXF11947.1"/>
    <property type="molecule type" value="Genomic_DNA"/>
</dbReference>
<dbReference type="InterPro" id="IPR051083">
    <property type="entry name" value="GrpII_Intron_Splice-Mob/Def"/>
</dbReference>
<evidence type="ECO:0000256" key="2">
    <source>
        <dbReference type="SAM" id="MobiDB-lite"/>
    </source>
</evidence>
<dbReference type="OrthoDB" id="8538592at2"/>
<accession>A0A5C7EV39</accession>
<sequence>MTPPWAQACNGGSWNNGANAGLGAINLNNPASNANWNIGARPANDSGQKPCRPRAHGQSPSFGASVLSLDGLEDQQPSACDTLADGDLYQRIASWGNLVLAYEEARRGKRYAREVLDFSARWEERLIELHEHLLWRSWQPGHPRRFWVRDPKWREITAPPFADRIVHHALVRVVDPLFERRFIFDSYACRRGKGVHAAVRRAQHFLRRAKRRWGDGIYIVHADVKSYFQSIDHQVAMQAIASVTSDPLVLWLWQQILGGYGYAGVGLPVGALTSQLVANAVLDRVDHAIKDDLGEPFYLRYMDDMVVICRDKAHARTMLERIADECAKLKLRLNPKSRYEPWQRGLDFCGYRIWPTHILPRKRNIRRWRARFKALRAAYAAGHVDLKDVRQMVKSCAAYLKHASAHQVMTGMLKDLVLTAGARI</sequence>
<gene>
    <name evidence="4" type="ORF">FR698_08060</name>
</gene>
<proteinExistence type="inferred from homology"/>
<dbReference type="PANTHER" id="PTHR34047">
    <property type="entry name" value="NUCLEAR INTRON MATURASE 1, MITOCHONDRIAL-RELATED"/>
    <property type="match status" value="1"/>
</dbReference>
<dbReference type="PROSITE" id="PS50878">
    <property type="entry name" value="RT_POL"/>
    <property type="match status" value="1"/>
</dbReference>
<dbReference type="PANTHER" id="PTHR34047:SF8">
    <property type="entry name" value="PROTEIN YKFC"/>
    <property type="match status" value="1"/>
</dbReference>
<dbReference type="InterPro" id="IPR043502">
    <property type="entry name" value="DNA/RNA_pol_sf"/>
</dbReference>
<dbReference type="InterPro" id="IPR043128">
    <property type="entry name" value="Rev_trsase/Diguanyl_cyclase"/>
</dbReference>
<dbReference type="Proteomes" id="UP000321201">
    <property type="component" value="Unassembled WGS sequence"/>
</dbReference>
<protein>
    <submittedName>
        <fullName evidence="4">Alpha/beta hydrolase</fullName>
    </submittedName>
</protein>
<feature type="domain" description="Reverse transcriptase" evidence="3">
    <location>
        <begin position="127"/>
        <end position="353"/>
    </location>
</feature>
<dbReference type="InParanoid" id="A0A5C7EV39"/>
<reference evidence="4 5" key="1">
    <citation type="submission" date="2019-08" db="EMBL/GenBank/DDBJ databases">
        <title>Pelomicrobium methylotrophicum gen. nov., sp. nov. a moderately thermophilic, facultatively anaerobic, lithoautotrophic and methylotrophic bacterium isolated from a terrestrial mud volcano.</title>
        <authorList>
            <person name="Slobodkina G.B."/>
            <person name="Merkel A.Y."/>
            <person name="Slobodkin A.I."/>
        </authorList>
    </citation>
    <scope>NUCLEOTIDE SEQUENCE [LARGE SCALE GENOMIC DNA]</scope>
    <source>
        <strain evidence="4 5">SM250</strain>
    </source>
</reference>
<feature type="region of interest" description="Disordered" evidence="2">
    <location>
        <begin position="36"/>
        <end position="59"/>
    </location>
</feature>
<organism evidence="4 5">
    <name type="scientific">Pelomicrobium methylotrophicum</name>
    <dbReference type="NCBI Taxonomy" id="2602750"/>
    <lineage>
        <taxon>Bacteria</taxon>
        <taxon>Pseudomonadati</taxon>
        <taxon>Pseudomonadota</taxon>
        <taxon>Hydrogenophilia</taxon>
        <taxon>Hydrogenophilia incertae sedis</taxon>
        <taxon>Pelomicrobium</taxon>
    </lineage>
</organism>
<comment type="similarity">
    <text evidence="1">Belongs to the bacterial reverse transcriptase family.</text>
</comment>
<dbReference type="CDD" id="cd01651">
    <property type="entry name" value="RT_G2_intron"/>
    <property type="match status" value="1"/>
</dbReference>
<dbReference type="SUPFAM" id="SSF56672">
    <property type="entry name" value="DNA/RNA polymerases"/>
    <property type="match status" value="1"/>
</dbReference>
<dbReference type="Pfam" id="PF00078">
    <property type="entry name" value="RVT_1"/>
    <property type="match status" value="1"/>
</dbReference>
<evidence type="ECO:0000313" key="4">
    <source>
        <dbReference type="EMBL" id="TXF11947.1"/>
    </source>
</evidence>
<dbReference type="RefSeq" id="WP_147799687.1">
    <property type="nucleotide sequence ID" value="NZ_VPFL01000009.1"/>
</dbReference>
<dbReference type="Gene3D" id="3.30.70.270">
    <property type="match status" value="1"/>
</dbReference>
<dbReference type="GO" id="GO:0016787">
    <property type="term" value="F:hydrolase activity"/>
    <property type="evidence" value="ECO:0007669"/>
    <property type="project" value="UniProtKB-KW"/>
</dbReference>